<dbReference type="UniPathway" id="UPA00085"/>
<evidence type="ECO:0000256" key="3">
    <source>
        <dbReference type="ARBA" id="ARBA00022679"/>
    </source>
</evidence>
<feature type="transmembrane region" description="Helical" evidence="10">
    <location>
        <begin position="162"/>
        <end position="179"/>
    </location>
</feature>
<feature type="transmembrane region" description="Helical" evidence="10">
    <location>
        <begin position="109"/>
        <end position="130"/>
    </location>
</feature>
<comment type="pathway">
    <text evidence="10">Lipid metabolism; phospholipid metabolism.</text>
</comment>
<comment type="subunit">
    <text evidence="10">Probably interacts with PlsX.</text>
</comment>
<proteinExistence type="inferred from homology"/>
<comment type="caution">
    <text evidence="11">The sequence shown here is derived from an EMBL/GenBank/DDBJ whole genome shotgun (WGS) entry which is preliminary data.</text>
</comment>
<keyword evidence="8 10" id="KW-0594">Phospholipid biosynthesis</keyword>
<comment type="similarity">
    <text evidence="10">Belongs to the PlsY family.</text>
</comment>
<dbReference type="EMBL" id="JACNLK010000075">
    <property type="protein sequence ID" value="MBC8209072.1"/>
    <property type="molecule type" value="Genomic_DNA"/>
</dbReference>
<evidence type="ECO:0000256" key="10">
    <source>
        <dbReference type="HAMAP-Rule" id="MF_01043"/>
    </source>
</evidence>
<dbReference type="GO" id="GO:0005886">
    <property type="term" value="C:plasma membrane"/>
    <property type="evidence" value="ECO:0007669"/>
    <property type="project" value="UniProtKB-SubCell"/>
</dbReference>
<dbReference type="GO" id="GO:0008654">
    <property type="term" value="P:phospholipid biosynthetic process"/>
    <property type="evidence" value="ECO:0007669"/>
    <property type="project" value="UniProtKB-UniRule"/>
</dbReference>
<evidence type="ECO:0000256" key="4">
    <source>
        <dbReference type="ARBA" id="ARBA00022692"/>
    </source>
</evidence>
<dbReference type="GO" id="GO:0043772">
    <property type="term" value="F:acyl-phosphate glycerol-3-phosphate acyltransferase activity"/>
    <property type="evidence" value="ECO:0007669"/>
    <property type="project" value="UniProtKB-UniRule"/>
</dbReference>
<name>A0A8J6N8X4_9BACT</name>
<keyword evidence="5 10" id="KW-1133">Transmembrane helix</keyword>
<evidence type="ECO:0000256" key="6">
    <source>
        <dbReference type="ARBA" id="ARBA00023098"/>
    </source>
</evidence>
<dbReference type="Proteomes" id="UP000599024">
    <property type="component" value="Unassembled WGS sequence"/>
</dbReference>
<protein>
    <recommendedName>
        <fullName evidence="10">Glycerol-3-phosphate acyltransferase</fullName>
    </recommendedName>
    <alternativeName>
        <fullName evidence="10">Acyl-PO4 G3P acyltransferase</fullName>
    </alternativeName>
    <alternativeName>
        <fullName evidence="10">Acyl-phosphate--glycerol-3-phosphate acyltransferase</fullName>
    </alternativeName>
    <alternativeName>
        <fullName evidence="10">G3P acyltransferase</fullName>
        <shortName evidence="10">GPAT</shortName>
        <ecNumber evidence="10">2.3.1.275</ecNumber>
    </alternativeName>
    <alternativeName>
        <fullName evidence="10">Lysophosphatidic acid synthase</fullName>
        <shortName evidence="10">LPA synthase</shortName>
    </alternativeName>
</protein>
<keyword evidence="4 10" id="KW-0812">Transmembrane</keyword>
<evidence type="ECO:0000256" key="5">
    <source>
        <dbReference type="ARBA" id="ARBA00022989"/>
    </source>
</evidence>
<evidence type="ECO:0000256" key="9">
    <source>
        <dbReference type="ARBA" id="ARBA00023264"/>
    </source>
</evidence>
<dbReference type="PANTHER" id="PTHR30309">
    <property type="entry name" value="INNER MEMBRANE PROTEIN YGIH"/>
    <property type="match status" value="1"/>
</dbReference>
<evidence type="ECO:0000313" key="11">
    <source>
        <dbReference type="EMBL" id="MBC8209072.1"/>
    </source>
</evidence>
<dbReference type="InterPro" id="IPR003811">
    <property type="entry name" value="G3P_acylTferase_PlsY"/>
</dbReference>
<sequence length="203" mass="21600">MINILFCLVAYLLGGVPFGLLLGRAVGVDVRNSGSGNIGATNVNRLLGRRLGLLTLGCDVLKGYLPVLAAFLWLPESSSREFFVALCGLAAVVGHMFPVYLRFQGGKGVATAVGVFLFFAPLAVLISLFIFAASVGLSGFVSVGSLLASGLIPLWICLVAEPSPAMLLLALAVVALIWFQHRANIVRLLRGEEKSWRKKESQA</sequence>
<dbReference type="AlphaFoldDB" id="A0A8J6N8X4"/>
<keyword evidence="2 10" id="KW-0444">Lipid biosynthesis</keyword>
<reference evidence="11 12" key="1">
    <citation type="submission" date="2020-08" db="EMBL/GenBank/DDBJ databases">
        <title>Bridging the membrane lipid divide: bacteria of the FCB group superphylum have the potential to synthesize archaeal ether lipids.</title>
        <authorList>
            <person name="Villanueva L."/>
            <person name="Von Meijenfeldt F.A.B."/>
            <person name="Westbye A.B."/>
            <person name="Yadav S."/>
            <person name="Hopmans E.C."/>
            <person name="Dutilh B.E."/>
            <person name="Sinninghe Damste J.S."/>
        </authorList>
    </citation>
    <scope>NUCLEOTIDE SEQUENCE [LARGE SCALE GENOMIC DNA]</scope>
    <source>
        <strain evidence="11">NIOZ-UU81</strain>
    </source>
</reference>
<evidence type="ECO:0000256" key="7">
    <source>
        <dbReference type="ARBA" id="ARBA00023136"/>
    </source>
</evidence>
<keyword evidence="1 10" id="KW-1003">Cell membrane</keyword>
<evidence type="ECO:0000256" key="2">
    <source>
        <dbReference type="ARBA" id="ARBA00022516"/>
    </source>
</evidence>
<dbReference type="EC" id="2.3.1.275" evidence="10"/>
<comment type="function">
    <text evidence="10">Catalyzes the transfer of an acyl group from acyl-phosphate (acyl-PO(4)) to glycerol-3-phosphate (G3P) to form lysophosphatidic acid (LPA). This enzyme utilizes acyl-phosphate as fatty acyl donor, but not acyl-CoA or acyl-ACP.</text>
</comment>
<evidence type="ECO:0000313" key="12">
    <source>
        <dbReference type="Proteomes" id="UP000599024"/>
    </source>
</evidence>
<dbReference type="HAMAP" id="MF_01043">
    <property type="entry name" value="PlsY"/>
    <property type="match status" value="1"/>
</dbReference>
<gene>
    <name evidence="10 11" type="primary">plsY</name>
    <name evidence="11" type="ORF">H8E79_07900</name>
</gene>
<accession>A0A8J6N8X4</accession>
<comment type="subcellular location">
    <subcellularLocation>
        <location evidence="10">Cell membrane</location>
        <topology evidence="10">Multi-pass membrane protein</topology>
    </subcellularLocation>
</comment>
<evidence type="ECO:0000256" key="8">
    <source>
        <dbReference type="ARBA" id="ARBA00023209"/>
    </source>
</evidence>
<comment type="catalytic activity">
    <reaction evidence="10">
        <text>an acyl phosphate + sn-glycerol 3-phosphate = a 1-acyl-sn-glycero-3-phosphate + phosphate</text>
        <dbReference type="Rhea" id="RHEA:34075"/>
        <dbReference type="ChEBI" id="CHEBI:43474"/>
        <dbReference type="ChEBI" id="CHEBI:57597"/>
        <dbReference type="ChEBI" id="CHEBI:57970"/>
        <dbReference type="ChEBI" id="CHEBI:59918"/>
        <dbReference type="EC" id="2.3.1.275"/>
    </reaction>
</comment>
<keyword evidence="9 10" id="KW-1208">Phospholipid metabolism</keyword>
<dbReference type="NCBIfam" id="TIGR00023">
    <property type="entry name" value="glycerol-3-phosphate 1-O-acyltransferase PlsY"/>
    <property type="match status" value="1"/>
</dbReference>
<evidence type="ECO:0000256" key="1">
    <source>
        <dbReference type="ARBA" id="ARBA00022475"/>
    </source>
</evidence>
<organism evidence="11 12">
    <name type="scientific">Candidatus Desulfatifera sulfidica</name>
    <dbReference type="NCBI Taxonomy" id="2841691"/>
    <lineage>
        <taxon>Bacteria</taxon>
        <taxon>Pseudomonadati</taxon>
        <taxon>Thermodesulfobacteriota</taxon>
        <taxon>Desulfobulbia</taxon>
        <taxon>Desulfobulbales</taxon>
        <taxon>Desulfobulbaceae</taxon>
        <taxon>Candidatus Desulfatifera</taxon>
    </lineage>
</organism>
<keyword evidence="3 10" id="KW-0808">Transferase</keyword>
<dbReference type="Pfam" id="PF02660">
    <property type="entry name" value="G3P_acyltransf"/>
    <property type="match status" value="1"/>
</dbReference>
<keyword evidence="11" id="KW-0012">Acyltransferase</keyword>
<dbReference type="PANTHER" id="PTHR30309:SF0">
    <property type="entry name" value="GLYCEROL-3-PHOSPHATE ACYLTRANSFERASE-RELATED"/>
    <property type="match status" value="1"/>
</dbReference>
<dbReference type="SMART" id="SM01207">
    <property type="entry name" value="G3P_acyltransf"/>
    <property type="match status" value="1"/>
</dbReference>
<feature type="transmembrane region" description="Helical" evidence="10">
    <location>
        <begin position="137"/>
        <end position="156"/>
    </location>
</feature>
<keyword evidence="7 10" id="KW-0472">Membrane</keyword>
<feature type="transmembrane region" description="Helical" evidence="10">
    <location>
        <begin position="51"/>
        <end position="75"/>
    </location>
</feature>
<feature type="transmembrane region" description="Helical" evidence="10">
    <location>
        <begin position="82"/>
        <end position="103"/>
    </location>
</feature>
<keyword evidence="6 10" id="KW-0443">Lipid metabolism</keyword>